<accession>A0ABS5ZJU3</accession>
<protein>
    <submittedName>
        <fullName evidence="1">Uncharacterized protein</fullName>
    </submittedName>
</protein>
<reference evidence="1 2" key="1">
    <citation type="submission" date="2021-04" db="EMBL/GenBank/DDBJ databases">
        <authorList>
            <person name="Pira H."/>
            <person name="Risdian C."/>
            <person name="Wink J."/>
        </authorList>
    </citation>
    <scope>NUCLEOTIDE SEQUENCE [LARGE SCALE GENOMIC DNA]</scope>
    <source>
        <strain evidence="1 2">WH53</strain>
    </source>
</reference>
<sequence length="264" mass="30391">MNIFLRNLSFFTYSFSVSLSIAANTMDQHLTAYSMIFSLQKASQNIKVPNYDGVIKENDELSTASNLHELSKLGVNQLKDECSRFSKKNIQSKNTRVTYLNKYLEICSTFILDLDLVKARHKLKDQIRHNAKLCNRALRDKSISIPSPFICKNHKLTIELSPQQIFPTLIFKQKNNNGLDYKYYMACHIPHSTEYDFIEFDGDTFLGKLNLNSVINRNIRNNISGSICTVSIEKFEPVSIKFINIEPKLIISLPDIYKPTNIKH</sequence>
<dbReference type="EMBL" id="JAGSOY010000069">
    <property type="protein sequence ID" value="MBU2713262.1"/>
    <property type="molecule type" value="Genomic_DNA"/>
</dbReference>
<dbReference type="Proteomes" id="UP000690515">
    <property type="component" value="Unassembled WGS sequence"/>
</dbReference>
<proteinExistence type="predicted"/>
<organism evidence="1 2">
    <name type="scientific">Zooshikella harenae</name>
    <dbReference type="NCBI Taxonomy" id="2827238"/>
    <lineage>
        <taxon>Bacteria</taxon>
        <taxon>Pseudomonadati</taxon>
        <taxon>Pseudomonadota</taxon>
        <taxon>Gammaproteobacteria</taxon>
        <taxon>Oceanospirillales</taxon>
        <taxon>Zooshikellaceae</taxon>
        <taxon>Zooshikella</taxon>
    </lineage>
</organism>
<evidence type="ECO:0000313" key="2">
    <source>
        <dbReference type="Proteomes" id="UP000690515"/>
    </source>
</evidence>
<comment type="caution">
    <text evidence="1">The sequence shown here is derived from an EMBL/GenBank/DDBJ whole genome shotgun (WGS) entry which is preliminary data.</text>
</comment>
<name>A0ABS5ZJU3_9GAMM</name>
<evidence type="ECO:0000313" key="1">
    <source>
        <dbReference type="EMBL" id="MBU2713262.1"/>
    </source>
</evidence>
<gene>
    <name evidence="1" type="ORF">KCG35_19520</name>
</gene>
<dbReference type="RefSeq" id="WP_215821549.1">
    <property type="nucleotide sequence ID" value="NZ_JAGSOY010000069.1"/>
</dbReference>
<keyword evidence="2" id="KW-1185">Reference proteome</keyword>